<accession>A0AAE3KIK5</accession>
<feature type="transmembrane region" description="Helical" evidence="2">
    <location>
        <begin position="295"/>
        <end position="319"/>
    </location>
</feature>
<feature type="transmembrane region" description="Helical" evidence="2">
    <location>
        <begin position="628"/>
        <end position="650"/>
    </location>
</feature>
<dbReference type="InterPro" id="IPR036444">
    <property type="entry name" value="PLipase_A2_dom_sf"/>
</dbReference>
<dbReference type="Gene3D" id="1.20.90.10">
    <property type="entry name" value="Phospholipase A2 domain"/>
    <property type="match status" value="1"/>
</dbReference>
<feature type="transmembrane region" description="Helical" evidence="2">
    <location>
        <begin position="410"/>
        <end position="431"/>
    </location>
</feature>
<feature type="compositionally biased region" description="Low complexity" evidence="1">
    <location>
        <begin position="243"/>
        <end position="255"/>
    </location>
</feature>
<feature type="transmembrane region" description="Helical" evidence="2">
    <location>
        <begin position="579"/>
        <end position="596"/>
    </location>
</feature>
<name>A0AAE3KIK5_9PSEU</name>
<organism evidence="3 4">
    <name type="scientific">Goodfellowiella coeruleoviolacea</name>
    <dbReference type="NCBI Taxonomy" id="334858"/>
    <lineage>
        <taxon>Bacteria</taxon>
        <taxon>Bacillati</taxon>
        <taxon>Actinomycetota</taxon>
        <taxon>Actinomycetes</taxon>
        <taxon>Pseudonocardiales</taxon>
        <taxon>Pseudonocardiaceae</taxon>
        <taxon>Goodfellowiella</taxon>
    </lineage>
</organism>
<evidence type="ECO:0000256" key="2">
    <source>
        <dbReference type="SAM" id="Phobius"/>
    </source>
</evidence>
<dbReference type="Proteomes" id="UP001206128">
    <property type="component" value="Unassembled WGS sequence"/>
</dbReference>
<evidence type="ECO:0000313" key="3">
    <source>
        <dbReference type="EMBL" id="MCP2168082.1"/>
    </source>
</evidence>
<dbReference type="GO" id="GO:0004623">
    <property type="term" value="F:phospholipase A2 activity"/>
    <property type="evidence" value="ECO:0007669"/>
    <property type="project" value="InterPro"/>
</dbReference>
<gene>
    <name evidence="3" type="ORF">LX83_004956</name>
</gene>
<feature type="transmembrane region" description="Helical" evidence="2">
    <location>
        <begin position="209"/>
        <end position="229"/>
    </location>
</feature>
<feature type="transmembrane region" description="Helical" evidence="2">
    <location>
        <begin position="468"/>
        <end position="486"/>
    </location>
</feature>
<evidence type="ECO:0000313" key="4">
    <source>
        <dbReference type="Proteomes" id="UP001206128"/>
    </source>
</evidence>
<dbReference type="GO" id="GO:0006644">
    <property type="term" value="P:phospholipid metabolic process"/>
    <property type="evidence" value="ECO:0007669"/>
    <property type="project" value="InterPro"/>
</dbReference>
<dbReference type="EMBL" id="JAMTCK010000012">
    <property type="protein sequence ID" value="MCP2168082.1"/>
    <property type="molecule type" value="Genomic_DNA"/>
</dbReference>
<feature type="transmembrane region" description="Helical" evidence="2">
    <location>
        <begin position="547"/>
        <end position="567"/>
    </location>
</feature>
<feature type="transmembrane region" description="Helical" evidence="2">
    <location>
        <begin position="688"/>
        <end position="704"/>
    </location>
</feature>
<keyword evidence="2" id="KW-0472">Membrane</keyword>
<dbReference type="RefSeq" id="WP_253775579.1">
    <property type="nucleotide sequence ID" value="NZ_JAMTCK010000012.1"/>
</dbReference>
<feature type="transmembrane region" description="Helical" evidence="2">
    <location>
        <begin position="710"/>
        <end position="731"/>
    </location>
</feature>
<feature type="region of interest" description="Disordered" evidence="1">
    <location>
        <begin position="235"/>
        <end position="255"/>
    </location>
</feature>
<feature type="transmembrane region" description="Helical" evidence="2">
    <location>
        <begin position="267"/>
        <end position="289"/>
    </location>
</feature>
<keyword evidence="4" id="KW-1185">Reference proteome</keyword>
<comment type="caution">
    <text evidence="3">The sequence shown here is derived from an EMBL/GenBank/DDBJ whole genome shotgun (WGS) entry which is preliminary data.</text>
</comment>
<feature type="transmembrane region" description="Helical" evidence="2">
    <location>
        <begin position="506"/>
        <end position="526"/>
    </location>
</feature>
<keyword evidence="2" id="KW-1133">Transmembrane helix</keyword>
<evidence type="ECO:0000256" key="1">
    <source>
        <dbReference type="SAM" id="MobiDB-lite"/>
    </source>
</evidence>
<dbReference type="SUPFAM" id="SSF48619">
    <property type="entry name" value="Phospholipase A2, PLA2"/>
    <property type="match status" value="1"/>
</dbReference>
<protein>
    <submittedName>
        <fullName evidence="3">Phospholipase A2</fullName>
    </submittedName>
</protein>
<feature type="transmembrane region" description="Helical" evidence="2">
    <location>
        <begin position="340"/>
        <end position="362"/>
    </location>
</feature>
<feature type="transmembrane region" description="Helical" evidence="2">
    <location>
        <begin position="656"/>
        <end position="676"/>
    </location>
</feature>
<keyword evidence="2" id="KW-0812">Transmembrane</keyword>
<sequence>MRTPPRPPPQPHQHSWPGLRWLGRLPAWFRLTLLSLAVLACGVIASRPLHAFPDQPLTGDVAAAQRTVTNLTHPRPDGDPLADLPADFTAVTKVTPQVVRAPDGTLRATHPGGGCSGPDGDTRWDYGVGCRAHDLGYDLLRYAQHKGQPLGPEARRQLDHQLSVDMHAQCEINPLDSGRWCHVVASAYTFGMDFNSWRQRWGPPSYEPVLSWASGLVAIILLLLARLSSRPLAPAARQRPGDVDTPAAPATDPALDPAAEPSRYPAFLLLASLAVVVLGQSALSVAHWLDAGPTWLWVLAWGSQAVPVFFFAAGQVNLADWRRWTALAAGARLRHSAPRYLAHRVAGLLRPALAFVLAWLLLPVPLDLLDAPTDRLRELGRLLAQPLWVLGMYLVLVVATPVLARLHQRARLGTSAALTAGVLAADAVKLVTGWSAAGYLGVLLAALLLHQLGFHTATEHTRRPSRRLLAGVAALSLVVLVALLSLPGFPRDTTGLPGEANTGPHPPTACLLLLGVAQVCLVLAVRGRLVGWLGRHRPWQLITLVRAVPMTSYLAYLIGLTLVLGLFGVLGDGGQPGRLLWLAALTLLALPLLVALRDFERHQHGLRQAGGPGHHLTAAGRGDRHGQLAIVLGAFYGTLGVLGFVVTGFAGSATLVVLPVDPLQNIIHVLLGWYLVHVAHAGARHPRLVWLLTAFACLPPLLAFDPAEAVAPAVVLLHGGTIAVALTAVLVSSRGRAPRALTRPGPPIRTR</sequence>
<dbReference type="AlphaFoldDB" id="A0AAE3KIK5"/>
<feature type="transmembrane region" description="Helical" evidence="2">
    <location>
        <begin position="382"/>
        <end position="403"/>
    </location>
</feature>
<dbReference type="InterPro" id="IPR015141">
    <property type="entry name" value="PLipase_A2_prok/fun"/>
</dbReference>
<dbReference type="GO" id="GO:0050482">
    <property type="term" value="P:arachidonate secretion"/>
    <property type="evidence" value="ECO:0007669"/>
    <property type="project" value="InterPro"/>
</dbReference>
<proteinExistence type="predicted"/>
<reference evidence="3" key="1">
    <citation type="submission" date="2022-06" db="EMBL/GenBank/DDBJ databases">
        <title>Genomic Encyclopedia of Archaeal and Bacterial Type Strains, Phase II (KMG-II): from individual species to whole genera.</title>
        <authorList>
            <person name="Goeker M."/>
        </authorList>
    </citation>
    <scope>NUCLEOTIDE SEQUENCE</scope>
    <source>
        <strain evidence="3">DSM 43935</strain>
    </source>
</reference>
<feature type="transmembrane region" description="Helical" evidence="2">
    <location>
        <begin position="437"/>
        <end position="456"/>
    </location>
</feature>
<dbReference type="Pfam" id="PF09056">
    <property type="entry name" value="Phospholip_A2_3"/>
    <property type="match status" value="1"/>
</dbReference>